<keyword evidence="4" id="KW-1185">Reference proteome</keyword>
<evidence type="ECO:0000313" key="4">
    <source>
        <dbReference type="Proteomes" id="UP000728032"/>
    </source>
</evidence>
<sequence>MVESNNGLYRGCNQSVTTASLTAPEFKFKTIFAFKGIPYAEPPVANLRFRKPLSLTYSQLTEVNATNYGKACKQPPLASRETYNYWQSSEDCLFLNIFTPSVDPTANLSVMVYIHGGGLLFDSARQVPSEQLSLRDVVVVTLNYRLGVFGFLCTDREDAPGNVGLWDQAMALNWTQNN</sequence>
<dbReference type="OrthoDB" id="408631at2759"/>
<protein>
    <recommendedName>
        <fullName evidence="2">Carboxylesterase type B domain-containing protein</fullName>
    </recommendedName>
</protein>
<dbReference type="EMBL" id="CAJPVJ010018389">
    <property type="protein sequence ID" value="CAG2176951.1"/>
    <property type="molecule type" value="Genomic_DNA"/>
</dbReference>
<dbReference type="AlphaFoldDB" id="A0A7R9QWV6"/>
<gene>
    <name evidence="3" type="ORF">ONB1V03_LOCUS16384</name>
</gene>
<dbReference type="Proteomes" id="UP000728032">
    <property type="component" value="Unassembled WGS sequence"/>
</dbReference>
<dbReference type="InterPro" id="IPR019819">
    <property type="entry name" value="Carboxylesterase_B_CS"/>
</dbReference>
<dbReference type="InterPro" id="IPR050309">
    <property type="entry name" value="Type-B_Carboxylest/Lipase"/>
</dbReference>
<proteinExistence type="predicted"/>
<dbReference type="Pfam" id="PF00135">
    <property type="entry name" value="COesterase"/>
    <property type="match status" value="1"/>
</dbReference>
<evidence type="ECO:0000259" key="2">
    <source>
        <dbReference type="Pfam" id="PF00135"/>
    </source>
</evidence>
<dbReference type="EMBL" id="OC933214">
    <property type="protein sequence ID" value="CAD7659800.1"/>
    <property type="molecule type" value="Genomic_DNA"/>
</dbReference>
<dbReference type="Gene3D" id="3.40.50.1820">
    <property type="entry name" value="alpha/beta hydrolase"/>
    <property type="match status" value="1"/>
</dbReference>
<accession>A0A7R9QWV6</accession>
<dbReference type="SUPFAM" id="SSF53474">
    <property type="entry name" value="alpha/beta-Hydrolases"/>
    <property type="match status" value="1"/>
</dbReference>
<reference evidence="3" key="1">
    <citation type="submission" date="2020-11" db="EMBL/GenBank/DDBJ databases">
        <authorList>
            <person name="Tran Van P."/>
        </authorList>
    </citation>
    <scope>NUCLEOTIDE SEQUENCE</scope>
</reference>
<dbReference type="PROSITE" id="PS00941">
    <property type="entry name" value="CARBOXYLESTERASE_B_2"/>
    <property type="match status" value="1"/>
</dbReference>
<organism evidence="3">
    <name type="scientific">Oppiella nova</name>
    <dbReference type="NCBI Taxonomy" id="334625"/>
    <lineage>
        <taxon>Eukaryota</taxon>
        <taxon>Metazoa</taxon>
        <taxon>Ecdysozoa</taxon>
        <taxon>Arthropoda</taxon>
        <taxon>Chelicerata</taxon>
        <taxon>Arachnida</taxon>
        <taxon>Acari</taxon>
        <taxon>Acariformes</taxon>
        <taxon>Sarcoptiformes</taxon>
        <taxon>Oribatida</taxon>
        <taxon>Brachypylina</taxon>
        <taxon>Oppioidea</taxon>
        <taxon>Oppiidae</taxon>
        <taxon>Oppiella</taxon>
    </lineage>
</organism>
<evidence type="ECO:0000256" key="1">
    <source>
        <dbReference type="ARBA" id="ARBA00023180"/>
    </source>
</evidence>
<evidence type="ECO:0000313" key="3">
    <source>
        <dbReference type="EMBL" id="CAD7659800.1"/>
    </source>
</evidence>
<keyword evidence="1" id="KW-0325">Glycoprotein</keyword>
<name>A0A7R9QWV6_9ACAR</name>
<feature type="domain" description="Carboxylesterase type B" evidence="2">
    <location>
        <begin position="30"/>
        <end position="178"/>
    </location>
</feature>
<dbReference type="InterPro" id="IPR029058">
    <property type="entry name" value="AB_hydrolase_fold"/>
</dbReference>
<dbReference type="PANTHER" id="PTHR11559">
    <property type="entry name" value="CARBOXYLESTERASE"/>
    <property type="match status" value="1"/>
</dbReference>
<dbReference type="InterPro" id="IPR002018">
    <property type="entry name" value="CarbesteraseB"/>
</dbReference>
<feature type="non-terminal residue" evidence="3">
    <location>
        <position position="1"/>
    </location>
</feature>